<dbReference type="AlphaFoldDB" id="A0A8S1EC27"/>
<dbReference type="EMBL" id="CADEPM010000001">
    <property type="protein sequence ID" value="CAB3398219.1"/>
    <property type="molecule type" value="Genomic_DNA"/>
</dbReference>
<dbReference type="Proteomes" id="UP000494206">
    <property type="component" value="Unassembled WGS sequence"/>
</dbReference>
<reference evidence="1 2" key="1">
    <citation type="submission" date="2020-04" db="EMBL/GenBank/DDBJ databases">
        <authorList>
            <person name="Laetsch R D."/>
            <person name="Stevens L."/>
            <person name="Kumar S."/>
            <person name="Blaxter L. M."/>
        </authorList>
    </citation>
    <scope>NUCLEOTIDE SEQUENCE [LARGE SCALE GENOMIC DNA]</scope>
</reference>
<protein>
    <submittedName>
        <fullName evidence="1">Uncharacterized protein</fullName>
    </submittedName>
</protein>
<sequence>MGQYTEFQRPPNYLRHLNQYGFVDFNEDFEFGDTIIINVYPYENCNIMRKSKMNFGYSPTYELYADPSTIQHNSVYIKIPIRLPYRTKLADPLRFIDGPNERAERSLVISSVEMSVGDNFENTVDFAVVDSNVKIYNVRWFSTRTVNKHTCGYRAFEANQV</sequence>
<keyword evidence="2" id="KW-1185">Reference proteome</keyword>
<evidence type="ECO:0000313" key="1">
    <source>
        <dbReference type="EMBL" id="CAB3398219.1"/>
    </source>
</evidence>
<name>A0A8S1EC27_9PELO</name>
<gene>
    <name evidence="1" type="ORF">CBOVIS_LOCUS1517</name>
</gene>
<organism evidence="1 2">
    <name type="scientific">Caenorhabditis bovis</name>
    <dbReference type="NCBI Taxonomy" id="2654633"/>
    <lineage>
        <taxon>Eukaryota</taxon>
        <taxon>Metazoa</taxon>
        <taxon>Ecdysozoa</taxon>
        <taxon>Nematoda</taxon>
        <taxon>Chromadorea</taxon>
        <taxon>Rhabditida</taxon>
        <taxon>Rhabditina</taxon>
        <taxon>Rhabditomorpha</taxon>
        <taxon>Rhabditoidea</taxon>
        <taxon>Rhabditidae</taxon>
        <taxon>Peloderinae</taxon>
        <taxon>Caenorhabditis</taxon>
    </lineage>
</organism>
<accession>A0A8S1EC27</accession>
<comment type="caution">
    <text evidence="1">The sequence shown here is derived from an EMBL/GenBank/DDBJ whole genome shotgun (WGS) entry which is preliminary data.</text>
</comment>
<proteinExistence type="predicted"/>
<evidence type="ECO:0000313" key="2">
    <source>
        <dbReference type="Proteomes" id="UP000494206"/>
    </source>
</evidence>